<name>A0A557QPD7_9RHOO</name>
<dbReference type="PANTHER" id="PTHR12126:SF11">
    <property type="entry name" value="NADH DEHYDROGENASE [UBIQUINONE] 1 ALPHA SUBCOMPLEX SUBUNIT 9, MITOCHONDRIAL"/>
    <property type="match status" value="1"/>
</dbReference>
<dbReference type="Gene3D" id="3.40.50.720">
    <property type="entry name" value="NAD(P)-binding Rossmann-like Domain"/>
    <property type="match status" value="1"/>
</dbReference>
<dbReference type="SUPFAM" id="SSF51735">
    <property type="entry name" value="NAD(P)-binding Rossmann-fold domains"/>
    <property type="match status" value="1"/>
</dbReference>
<protein>
    <submittedName>
        <fullName evidence="2">Complex I NDUFA9 subunit family protein</fullName>
    </submittedName>
</protein>
<evidence type="ECO:0000313" key="2">
    <source>
        <dbReference type="EMBL" id="TVO54768.1"/>
    </source>
</evidence>
<evidence type="ECO:0000259" key="1">
    <source>
        <dbReference type="Pfam" id="PF13460"/>
    </source>
</evidence>
<dbReference type="InterPro" id="IPR016040">
    <property type="entry name" value="NAD(P)-bd_dom"/>
</dbReference>
<feature type="domain" description="NAD(P)-binding" evidence="1">
    <location>
        <begin position="11"/>
        <end position="206"/>
    </location>
</feature>
<keyword evidence="3" id="KW-1185">Reference proteome</keyword>
<dbReference type="Pfam" id="PF13460">
    <property type="entry name" value="NAD_binding_10"/>
    <property type="match status" value="1"/>
</dbReference>
<dbReference type="AlphaFoldDB" id="A0A557QPD7"/>
<organism evidence="2 3">
    <name type="scientific">Denitromonas halophila</name>
    <dbReference type="NCBI Taxonomy" id="1629404"/>
    <lineage>
        <taxon>Bacteria</taxon>
        <taxon>Pseudomonadati</taxon>
        <taxon>Pseudomonadota</taxon>
        <taxon>Betaproteobacteria</taxon>
        <taxon>Rhodocyclales</taxon>
        <taxon>Zoogloeaceae</taxon>
        <taxon>Denitromonas</taxon>
    </lineage>
</organism>
<proteinExistence type="predicted"/>
<reference evidence="2 3" key="1">
    <citation type="submission" date="2019-07" db="EMBL/GenBank/DDBJ databases">
        <title>The pathways for chlorine oxyanion respiration interact through the shared metabolite chlorate.</title>
        <authorList>
            <person name="Barnum T.P."/>
            <person name="Cheng Y."/>
            <person name="Hill K.A."/>
            <person name="Lucas L.N."/>
            <person name="Carlson H.K."/>
            <person name="Coates J.D."/>
        </authorList>
    </citation>
    <scope>NUCLEOTIDE SEQUENCE [LARGE SCALE GENOMIC DNA]</scope>
    <source>
        <strain evidence="2 3">SFB-3</strain>
    </source>
</reference>
<accession>A0A557QPD7</accession>
<evidence type="ECO:0000313" key="3">
    <source>
        <dbReference type="Proteomes" id="UP000319502"/>
    </source>
</evidence>
<dbReference type="InterPro" id="IPR051207">
    <property type="entry name" value="ComplexI_NDUFA9_subunit"/>
</dbReference>
<dbReference type="InterPro" id="IPR036291">
    <property type="entry name" value="NAD(P)-bd_dom_sf"/>
</dbReference>
<dbReference type="RefSeq" id="WP_144309994.1">
    <property type="nucleotide sequence ID" value="NZ_VMNK01000012.1"/>
</dbReference>
<dbReference type="PANTHER" id="PTHR12126">
    <property type="entry name" value="NADH-UBIQUINONE OXIDOREDUCTASE 39 KDA SUBUNIT-RELATED"/>
    <property type="match status" value="1"/>
</dbReference>
<sequence>MDRSKVILAVGGSGYVGHSVVAQLVAAGYRVRVPTRHRHRARHLLLLPTVEVIEADVFDEGELRGLMDGVGAVVNLVGVLHSRPGTPYGPAFERAHVLLPARLVAACQRHGVRRLVHISALGADASGPSEYQRSKAAGETVIRNADPSLDWTILRPSVIFGQDDSFLNLFAGLVRIAPVMPLGGAACRFQPVWVEDVAKVVVACLDRADAIGLCCDLAGPGVYTLADLVRYVGRLVGHRPPIIPIPEGLAMLQARLLELAPNPMMSRDNVRSMRVDNITEGPPLPFGMTPTPLEAVAPNYLGPHPGRRRFVVNRRRLVR</sequence>
<comment type="caution">
    <text evidence="2">The sequence shown here is derived from an EMBL/GenBank/DDBJ whole genome shotgun (WGS) entry which is preliminary data.</text>
</comment>
<gene>
    <name evidence="2" type="ORF">FHP91_12940</name>
</gene>
<dbReference type="EMBL" id="VMNK01000012">
    <property type="protein sequence ID" value="TVO54768.1"/>
    <property type="molecule type" value="Genomic_DNA"/>
</dbReference>
<dbReference type="CDD" id="cd05271">
    <property type="entry name" value="NDUFA9_like_SDR_a"/>
    <property type="match status" value="1"/>
</dbReference>
<dbReference type="GO" id="GO:0044877">
    <property type="term" value="F:protein-containing complex binding"/>
    <property type="evidence" value="ECO:0007669"/>
    <property type="project" value="TreeGrafter"/>
</dbReference>
<dbReference type="OrthoDB" id="5292533at2"/>
<dbReference type="Proteomes" id="UP000319502">
    <property type="component" value="Unassembled WGS sequence"/>
</dbReference>